<dbReference type="EMBL" id="BLAD01000066">
    <property type="protein sequence ID" value="GES03199.1"/>
    <property type="molecule type" value="Genomic_DNA"/>
</dbReference>
<evidence type="ECO:0008006" key="3">
    <source>
        <dbReference type="Google" id="ProtNLM"/>
    </source>
</evidence>
<comment type="caution">
    <text evidence="1">The sequence shown here is derived from an EMBL/GenBank/DDBJ whole genome shotgun (WGS) entry which is preliminary data.</text>
</comment>
<organism evidence="1 2">
    <name type="scientific">Acrocarpospora corrugata</name>
    <dbReference type="NCBI Taxonomy" id="35763"/>
    <lineage>
        <taxon>Bacteria</taxon>
        <taxon>Bacillati</taxon>
        <taxon>Actinomycetota</taxon>
        <taxon>Actinomycetes</taxon>
        <taxon>Streptosporangiales</taxon>
        <taxon>Streptosporangiaceae</taxon>
        <taxon>Acrocarpospora</taxon>
    </lineage>
</organism>
<keyword evidence="2" id="KW-1185">Reference proteome</keyword>
<evidence type="ECO:0000313" key="1">
    <source>
        <dbReference type="EMBL" id="GES03199.1"/>
    </source>
</evidence>
<dbReference type="Proteomes" id="UP000334990">
    <property type="component" value="Unassembled WGS sequence"/>
</dbReference>
<accession>A0A5M3W4H3</accession>
<reference evidence="1 2" key="1">
    <citation type="submission" date="2019-10" db="EMBL/GenBank/DDBJ databases">
        <title>Whole genome shotgun sequence of Acrocarpospora corrugata NBRC 13972.</title>
        <authorList>
            <person name="Ichikawa N."/>
            <person name="Kimura A."/>
            <person name="Kitahashi Y."/>
            <person name="Komaki H."/>
            <person name="Oguchi A."/>
        </authorList>
    </citation>
    <scope>NUCLEOTIDE SEQUENCE [LARGE SCALE GENOMIC DNA]</scope>
    <source>
        <strain evidence="1 2">NBRC 13972</strain>
    </source>
</reference>
<gene>
    <name evidence="1" type="ORF">Acor_52650</name>
</gene>
<protein>
    <recommendedName>
        <fullName evidence="3">SnoaL-like domain-containing protein</fullName>
    </recommendedName>
</protein>
<dbReference type="RefSeq" id="WP_155339377.1">
    <property type="nucleotide sequence ID" value="NZ_BAAABN010000006.1"/>
</dbReference>
<dbReference type="AlphaFoldDB" id="A0A5M3W4H3"/>
<evidence type="ECO:0000313" key="2">
    <source>
        <dbReference type="Proteomes" id="UP000334990"/>
    </source>
</evidence>
<name>A0A5M3W4H3_9ACTN</name>
<proteinExistence type="predicted"/>
<dbReference type="OrthoDB" id="2375018at2"/>
<sequence>MAKLDITNIPRELDEIIAASGSARHRQIAEVVRRHYLLELTGRGGELFDQDMMVENPVYYLNINGLSLTLRSAKEVDAFYESQHGLMLAATDVTQVVNDHGYWAECWFNWYLTGAALAAQGVAVSSPEATYIKKSWISMFWPFDERGRMLGEHVYEHAAIAEIVPIPEEDFITLEYAKEVLTPLLRPLPVYLP</sequence>